<dbReference type="AlphaFoldDB" id="A0A1V8TF75"/>
<proteinExistence type="predicted"/>
<evidence type="ECO:0000313" key="2">
    <source>
        <dbReference type="EMBL" id="OQO10025.1"/>
    </source>
</evidence>
<evidence type="ECO:0000256" key="1">
    <source>
        <dbReference type="SAM" id="Phobius"/>
    </source>
</evidence>
<keyword evidence="1" id="KW-0472">Membrane</keyword>
<keyword evidence="1" id="KW-1133">Transmembrane helix</keyword>
<sequence>MTVKPSHLRADGVDIVASERKTEPLTQSTSTTVGAKTLPKPSGELSWQECFLIGTGSLLIVALCLAYPVHLMHKAITTPHTHPFVLNVTQYPNIAACTSPTEQGLTGFLWSSDECRNWDPANTAMNFTWLPDHDIHWLEDFGQCSISFFHDADCSKPAWVLHDVAKNETLDKCYDLRNTSRAVSA</sequence>
<comment type="caution">
    <text evidence="2">The sequence shown here is derived from an EMBL/GenBank/DDBJ whole genome shotgun (WGS) entry which is preliminary data.</text>
</comment>
<feature type="transmembrane region" description="Helical" evidence="1">
    <location>
        <begin position="51"/>
        <end position="69"/>
    </location>
</feature>
<protein>
    <submittedName>
        <fullName evidence="2">Uncharacterized protein</fullName>
    </submittedName>
</protein>
<gene>
    <name evidence="2" type="ORF">B0A48_04381</name>
</gene>
<organism evidence="2 3">
    <name type="scientific">Cryoendolithus antarcticus</name>
    <dbReference type="NCBI Taxonomy" id="1507870"/>
    <lineage>
        <taxon>Eukaryota</taxon>
        <taxon>Fungi</taxon>
        <taxon>Dikarya</taxon>
        <taxon>Ascomycota</taxon>
        <taxon>Pezizomycotina</taxon>
        <taxon>Dothideomycetes</taxon>
        <taxon>Dothideomycetidae</taxon>
        <taxon>Cladosporiales</taxon>
        <taxon>Cladosporiaceae</taxon>
        <taxon>Cryoendolithus</taxon>
    </lineage>
</organism>
<keyword evidence="3" id="KW-1185">Reference proteome</keyword>
<dbReference type="InParanoid" id="A0A1V8TF75"/>
<dbReference type="Proteomes" id="UP000192596">
    <property type="component" value="Unassembled WGS sequence"/>
</dbReference>
<dbReference type="EMBL" id="NAJO01000009">
    <property type="protein sequence ID" value="OQO10025.1"/>
    <property type="molecule type" value="Genomic_DNA"/>
</dbReference>
<evidence type="ECO:0000313" key="3">
    <source>
        <dbReference type="Proteomes" id="UP000192596"/>
    </source>
</evidence>
<keyword evidence="1" id="KW-0812">Transmembrane</keyword>
<name>A0A1V8TF75_9PEZI</name>
<reference evidence="3" key="1">
    <citation type="submission" date="2017-03" db="EMBL/GenBank/DDBJ databases">
        <title>Genomes of endolithic fungi from Antarctica.</title>
        <authorList>
            <person name="Coleine C."/>
            <person name="Masonjones S."/>
            <person name="Stajich J.E."/>
        </authorList>
    </citation>
    <scope>NUCLEOTIDE SEQUENCE [LARGE SCALE GENOMIC DNA]</scope>
    <source>
        <strain evidence="3">CCFEE 5527</strain>
    </source>
</reference>
<accession>A0A1V8TF75</accession>